<dbReference type="Gene3D" id="3.40.50.720">
    <property type="entry name" value="NAD(P)-binding Rossmann-like Domain"/>
    <property type="match status" value="1"/>
</dbReference>
<protein>
    <submittedName>
        <fullName evidence="2">NADH dehydrogenase</fullName>
    </submittedName>
</protein>
<reference evidence="2" key="1">
    <citation type="submission" date="2019-02" db="EMBL/GenBank/DDBJ databases">
        <authorList>
            <person name="Gruber-Vodicka R. H."/>
            <person name="Seah K. B. B."/>
        </authorList>
    </citation>
    <scope>NUCLEOTIDE SEQUENCE</scope>
    <source>
        <strain evidence="2">BECK_DK161</strain>
    </source>
</reference>
<feature type="domain" description="NAD-dependent epimerase/dehydratase" evidence="1">
    <location>
        <begin position="3"/>
        <end position="216"/>
    </location>
</feature>
<dbReference type="InterPro" id="IPR051207">
    <property type="entry name" value="ComplexI_NDUFA9_subunit"/>
</dbReference>
<dbReference type="EMBL" id="CAADEY010000080">
    <property type="protein sequence ID" value="VFJ60335.1"/>
    <property type="molecule type" value="Genomic_DNA"/>
</dbReference>
<dbReference type="SUPFAM" id="SSF51735">
    <property type="entry name" value="NAD(P)-binding Rossmann-fold domains"/>
    <property type="match status" value="1"/>
</dbReference>
<dbReference type="InterPro" id="IPR036291">
    <property type="entry name" value="NAD(P)-bd_dom_sf"/>
</dbReference>
<dbReference type="InterPro" id="IPR001509">
    <property type="entry name" value="Epimerase_deHydtase"/>
</dbReference>
<proteinExistence type="predicted"/>
<dbReference type="PANTHER" id="PTHR12126:SF11">
    <property type="entry name" value="NADH DEHYDROGENASE [UBIQUINONE] 1 ALPHA SUBCOMPLEX SUBUNIT 9, MITOCHONDRIAL"/>
    <property type="match status" value="1"/>
</dbReference>
<gene>
    <name evidence="2" type="ORF">BECKDK2373C_GA0170839_108014</name>
</gene>
<dbReference type="PANTHER" id="PTHR12126">
    <property type="entry name" value="NADH-UBIQUINONE OXIDOREDUCTASE 39 KDA SUBUNIT-RELATED"/>
    <property type="match status" value="1"/>
</dbReference>
<organism evidence="2">
    <name type="scientific">Candidatus Kentrum sp. DK</name>
    <dbReference type="NCBI Taxonomy" id="2126562"/>
    <lineage>
        <taxon>Bacteria</taxon>
        <taxon>Pseudomonadati</taxon>
        <taxon>Pseudomonadota</taxon>
        <taxon>Gammaproteobacteria</taxon>
        <taxon>Candidatus Kentrum</taxon>
    </lineage>
</organism>
<dbReference type="AlphaFoldDB" id="A0A450T242"/>
<dbReference type="GO" id="GO:0044877">
    <property type="term" value="F:protein-containing complex binding"/>
    <property type="evidence" value="ECO:0007669"/>
    <property type="project" value="TreeGrafter"/>
</dbReference>
<evidence type="ECO:0000313" key="2">
    <source>
        <dbReference type="EMBL" id="VFJ60335.1"/>
    </source>
</evidence>
<evidence type="ECO:0000259" key="1">
    <source>
        <dbReference type="Pfam" id="PF01370"/>
    </source>
</evidence>
<name>A0A450T242_9GAMM</name>
<accession>A0A450T242</accession>
<dbReference type="Pfam" id="PF01370">
    <property type="entry name" value="Epimerase"/>
    <property type="match status" value="1"/>
</dbReference>
<sequence length="309" mass="34554">MNIAIFGGTGFLGAYLVEALIGRGHYPILMARPETARGLPRSESYRVLSGDLFDEEIIRRTLSEAEAVIYNIGILREFPRRGITFESLQYERPCRIMDIARERGIERFLLTSANGAKPDGTTYQRTKYLAERHLHKSELAGTVFRPSVIFGPPGKRMEFVTRLFEDIIRAPMPAPLFHEGLLPTKAAGRFSLSPIHVRDVVEVYVRALTDPAAVDQTYLLCGSKALEWRAILKIIGRAAGRNKWTMPVPVLPMKIAAGLLEGFPSFPLTRDQLTMLLEGNTGDSSALFETYGIDPIPFNEKSLSYLQSH</sequence>